<dbReference type="EnsemblMetazoa" id="XM_038205331.1">
    <property type="protein sequence ID" value="XP_038061259.1"/>
    <property type="gene ID" value="LOC119731989"/>
</dbReference>
<evidence type="ECO:0000313" key="2">
    <source>
        <dbReference type="EnsemblMetazoa" id="XP_038061259.1"/>
    </source>
</evidence>
<dbReference type="RefSeq" id="XP_038061259.1">
    <property type="nucleotide sequence ID" value="XM_038205331.1"/>
</dbReference>
<feature type="domain" description="Pseudouridine synthase RsuA/RluA-like" evidence="1">
    <location>
        <begin position="109"/>
        <end position="273"/>
    </location>
</feature>
<dbReference type="PANTHER" id="PTHR21600">
    <property type="entry name" value="MITOCHONDRIAL RNA PSEUDOURIDINE SYNTHASE"/>
    <property type="match status" value="1"/>
</dbReference>
<protein>
    <recommendedName>
        <fullName evidence="1">Pseudouridine synthase RsuA/RluA-like domain-containing protein</fullName>
    </recommendedName>
</protein>
<dbReference type="SUPFAM" id="SSF55120">
    <property type="entry name" value="Pseudouridine synthase"/>
    <property type="match status" value="1"/>
</dbReference>
<dbReference type="InterPro" id="IPR050188">
    <property type="entry name" value="RluA_PseudoU_synthase"/>
</dbReference>
<dbReference type="CDD" id="cd02869">
    <property type="entry name" value="PseudoU_synth_RluA_like"/>
    <property type="match status" value="1"/>
</dbReference>
<evidence type="ECO:0000313" key="3">
    <source>
        <dbReference type="Proteomes" id="UP000887568"/>
    </source>
</evidence>
<dbReference type="Gene3D" id="3.30.2350.10">
    <property type="entry name" value="Pseudouridine synthase"/>
    <property type="match status" value="1"/>
</dbReference>
<dbReference type="CTD" id="285367"/>
<dbReference type="GO" id="GO:0001522">
    <property type="term" value="P:pseudouridine synthesis"/>
    <property type="evidence" value="ECO:0007669"/>
    <property type="project" value="InterPro"/>
</dbReference>
<dbReference type="GO" id="GO:0009982">
    <property type="term" value="F:pseudouridine synthase activity"/>
    <property type="evidence" value="ECO:0007669"/>
    <property type="project" value="InterPro"/>
</dbReference>
<dbReference type="PANTHER" id="PTHR21600:SF49">
    <property type="entry name" value="MITOCHONDRIAL MRNA PSEUDOURIDINE SYNTHASE RPUSD3"/>
    <property type="match status" value="1"/>
</dbReference>
<name>A0A914AD38_PATMI</name>
<dbReference type="InterPro" id="IPR020103">
    <property type="entry name" value="PsdUridine_synth_cat_dom_sf"/>
</dbReference>
<evidence type="ECO:0000259" key="1">
    <source>
        <dbReference type="Pfam" id="PF00849"/>
    </source>
</evidence>
<dbReference type="AlphaFoldDB" id="A0A914AD38"/>
<sequence length="382" mass="42748">MLTFKAISQLEVELGFRAVSMCACRLHQCTPHEMDEGKVQQNNGQNQLAAVLNSDPEDLRMIKRRKRRRQQKEDESIFAKCGLLQLENTTRDELEKEISNSKVYDHDGIIALNKPAGVPVTGTSQDRGNIADILPQVAESIGKPAAEIAKAADRYSSGLLLLGECKQTATALNDTFLKARRRNQLIRKYWALTVGIPSPVQGTIDIPIGSEKIGDHTLMLPRRHASKGNFEHKDVVPCRTDYQLLSANQDLNCSLLELQPLKLQKLQFQVHLSNKLCSILGDRLYSNQIQDILGVPVLVDPHQAAIGTQNIPAAIQKALGLRAWHMARLPLFLHWYQVTLPSWRNKKDVSIKAAPPGYFIEALQRLGLYSQEVQENIMNDGV</sequence>
<organism evidence="2 3">
    <name type="scientific">Patiria miniata</name>
    <name type="common">Bat star</name>
    <name type="synonym">Asterina miniata</name>
    <dbReference type="NCBI Taxonomy" id="46514"/>
    <lineage>
        <taxon>Eukaryota</taxon>
        <taxon>Metazoa</taxon>
        <taxon>Echinodermata</taxon>
        <taxon>Eleutherozoa</taxon>
        <taxon>Asterozoa</taxon>
        <taxon>Asteroidea</taxon>
        <taxon>Valvatacea</taxon>
        <taxon>Valvatida</taxon>
        <taxon>Asterinidae</taxon>
        <taxon>Patiria</taxon>
    </lineage>
</organism>
<dbReference type="GO" id="GO:0003723">
    <property type="term" value="F:RNA binding"/>
    <property type="evidence" value="ECO:0007669"/>
    <property type="project" value="InterPro"/>
</dbReference>
<accession>A0A914AD38</accession>
<dbReference type="Proteomes" id="UP000887568">
    <property type="component" value="Unplaced"/>
</dbReference>
<keyword evidence="3" id="KW-1185">Reference proteome</keyword>
<dbReference type="OMA" id="PPAWYHL"/>
<dbReference type="InterPro" id="IPR006145">
    <property type="entry name" value="PsdUridine_synth_RsuA/RluA"/>
</dbReference>
<dbReference type="Pfam" id="PF00849">
    <property type="entry name" value="PseudoU_synth_2"/>
    <property type="match status" value="1"/>
</dbReference>
<dbReference type="OrthoDB" id="428658at2759"/>
<dbReference type="GeneID" id="119731989"/>
<proteinExistence type="predicted"/>
<reference evidence="2" key="1">
    <citation type="submission" date="2022-11" db="UniProtKB">
        <authorList>
            <consortium name="EnsemblMetazoa"/>
        </authorList>
    </citation>
    <scope>IDENTIFICATION</scope>
</reference>